<dbReference type="EMBL" id="OX597817">
    <property type="protein sequence ID" value="CAI9721957.1"/>
    <property type="molecule type" value="Genomic_DNA"/>
</dbReference>
<gene>
    <name evidence="2" type="ORF">OCTVUL_1B001907</name>
</gene>
<feature type="transmembrane region" description="Helical" evidence="1">
    <location>
        <begin position="45"/>
        <end position="62"/>
    </location>
</feature>
<evidence type="ECO:0000256" key="1">
    <source>
        <dbReference type="SAM" id="Phobius"/>
    </source>
</evidence>
<dbReference type="AlphaFoldDB" id="A0AA36F2D1"/>
<feature type="transmembrane region" description="Helical" evidence="1">
    <location>
        <begin position="21"/>
        <end position="39"/>
    </location>
</feature>
<keyword evidence="3" id="KW-1185">Reference proteome</keyword>
<accession>A0AA36F2D1</accession>
<name>A0AA36F2D1_OCTVU</name>
<keyword evidence="1" id="KW-1133">Transmembrane helix</keyword>
<proteinExistence type="predicted"/>
<reference evidence="2" key="1">
    <citation type="submission" date="2023-08" db="EMBL/GenBank/DDBJ databases">
        <authorList>
            <person name="Alioto T."/>
            <person name="Alioto T."/>
            <person name="Gomez Garrido J."/>
        </authorList>
    </citation>
    <scope>NUCLEOTIDE SEQUENCE</scope>
</reference>
<dbReference type="Proteomes" id="UP001162480">
    <property type="component" value="Chromosome 4"/>
</dbReference>
<evidence type="ECO:0000313" key="2">
    <source>
        <dbReference type="EMBL" id="CAI9721957.1"/>
    </source>
</evidence>
<sequence length="136" mass="14283">MVADIVIFASRTVDAGNGKRVANSVVLAVAAVTTVSLLFLQLSPFFLFFLHTTVLTFIIAAGHNTKVNLAAVVLEALLSVAAVVIFLNSANIPFLLNNNSKSGDCCYGGGGWHGGRGWETVVGENIPCESNAGNFR</sequence>
<protein>
    <submittedName>
        <fullName evidence="2">Uncharacterized protein</fullName>
    </submittedName>
</protein>
<keyword evidence="1" id="KW-0812">Transmembrane</keyword>
<keyword evidence="1" id="KW-0472">Membrane</keyword>
<feature type="transmembrane region" description="Helical" evidence="1">
    <location>
        <begin position="69"/>
        <end position="87"/>
    </location>
</feature>
<organism evidence="2 3">
    <name type="scientific">Octopus vulgaris</name>
    <name type="common">Common octopus</name>
    <dbReference type="NCBI Taxonomy" id="6645"/>
    <lineage>
        <taxon>Eukaryota</taxon>
        <taxon>Metazoa</taxon>
        <taxon>Spiralia</taxon>
        <taxon>Lophotrochozoa</taxon>
        <taxon>Mollusca</taxon>
        <taxon>Cephalopoda</taxon>
        <taxon>Coleoidea</taxon>
        <taxon>Octopodiformes</taxon>
        <taxon>Octopoda</taxon>
        <taxon>Incirrata</taxon>
        <taxon>Octopodidae</taxon>
        <taxon>Octopus</taxon>
    </lineage>
</organism>
<evidence type="ECO:0000313" key="3">
    <source>
        <dbReference type="Proteomes" id="UP001162480"/>
    </source>
</evidence>